<reference evidence="2" key="1">
    <citation type="submission" date="2020-04" db="EMBL/GenBank/DDBJ databases">
        <authorList>
            <person name="Alioto T."/>
            <person name="Alioto T."/>
            <person name="Gomez Garrido J."/>
        </authorList>
    </citation>
    <scope>NUCLEOTIDE SEQUENCE</scope>
    <source>
        <strain evidence="2">A484AB</strain>
    </source>
</reference>
<evidence type="ECO:0000256" key="1">
    <source>
        <dbReference type="SAM" id="MobiDB-lite"/>
    </source>
</evidence>
<feature type="compositionally biased region" description="Basic and acidic residues" evidence="1">
    <location>
        <begin position="1"/>
        <end position="13"/>
    </location>
</feature>
<name>A0A6S7FZ81_PARCT</name>
<evidence type="ECO:0000313" key="2">
    <source>
        <dbReference type="EMBL" id="CAB3979400.1"/>
    </source>
</evidence>
<proteinExistence type="predicted"/>
<comment type="caution">
    <text evidence="2">The sequence shown here is derived from an EMBL/GenBank/DDBJ whole genome shotgun (WGS) entry which is preliminary data.</text>
</comment>
<dbReference type="AlphaFoldDB" id="A0A6S7FZ81"/>
<gene>
    <name evidence="2" type="ORF">PACLA_8A049325</name>
</gene>
<evidence type="ECO:0000313" key="3">
    <source>
        <dbReference type="Proteomes" id="UP001152795"/>
    </source>
</evidence>
<dbReference type="Proteomes" id="UP001152795">
    <property type="component" value="Unassembled WGS sequence"/>
</dbReference>
<dbReference type="OrthoDB" id="5985125at2759"/>
<accession>A0A6S7FZ81</accession>
<dbReference type="EMBL" id="CACRXK020000194">
    <property type="protein sequence ID" value="CAB3979400.1"/>
    <property type="molecule type" value="Genomic_DNA"/>
</dbReference>
<organism evidence="2 3">
    <name type="scientific">Paramuricea clavata</name>
    <name type="common">Red gorgonian</name>
    <name type="synonym">Violescent sea-whip</name>
    <dbReference type="NCBI Taxonomy" id="317549"/>
    <lineage>
        <taxon>Eukaryota</taxon>
        <taxon>Metazoa</taxon>
        <taxon>Cnidaria</taxon>
        <taxon>Anthozoa</taxon>
        <taxon>Octocorallia</taxon>
        <taxon>Malacalcyonacea</taxon>
        <taxon>Plexauridae</taxon>
        <taxon>Paramuricea</taxon>
    </lineage>
</organism>
<feature type="region of interest" description="Disordered" evidence="1">
    <location>
        <begin position="1"/>
        <end position="20"/>
    </location>
</feature>
<keyword evidence="3" id="KW-1185">Reference proteome</keyword>
<protein>
    <submittedName>
        <fullName evidence="2">Uncharacterized protein</fullName>
    </submittedName>
</protein>
<sequence>MEVKLRLKTNPREKGRKRTKYDTAKLKDEDTRKTFTIALKNRHMLKLLRQCLENREEEKTMDKRPFMEARRRERGDQQKDLWNTLRKSEDTAQEEICREEVGGEEEYMDRQKDMDGRQGGNLLSSKEDIQARWTEHFQEILNREGPTNPKTEEEDNGFGFTDIIEEIATNEPTLGEVKSAIARKTEERKIITDRLDYDRVTEGRRRFSAKKIHELLKNICMEV</sequence>